<dbReference type="Proteomes" id="UP000789342">
    <property type="component" value="Unassembled WGS sequence"/>
</dbReference>
<feature type="transmembrane region" description="Helical" evidence="1">
    <location>
        <begin position="130"/>
        <end position="151"/>
    </location>
</feature>
<reference evidence="2" key="1">
    <citation type="submission" date="2021-06" db="EMBL/GenBank/DDBJ databases">
        <authorList>
            <person name="Kallberg Y."/>
            <person name="Tangrot J."/>
            <person name="Rosling A."/>
        </authorList>
    </citation>
    <scope>NUCLEOTIDE SEQUENCE</scope>
    <source>
        <strain evidence="2">CL551</strain>
    </source>
</reference>
<feature type="transmembrane region" description="Helical" evidence="1">
    <location>
        <begin position="14"/>
        <end position="31"/>
    </location>
</feature>
<feature type="transmembrane region" description="Helical" evidence="1">
    <location>
        <begin position="251"/>
        <end position="279"/>
    </location>
</feature>
<evidence type="ECO:0000313" key="3">
    <source>
        <dbReference type="Proteomes" id="UP000789342"/>
    </source>
</evidence>
<feature type="transmembrane region" description="Helical" evidence="1">
    <location>
        <begin position="190"/>
        <end position="207"/>
    </location>
</feature>
<keyword evidence="1" id="KW-0472">Membrane</keyword>
<name>A0A9N9B9K4_9GLOM</name>
<feature type="transmembrane region" description="Helical" evidence="1">
    <location>
        <begin position="163"/>
        <end position="183"/>
    </location>
</feature>
<evidence type="ECO:0000256" key="1">
    <source>
        <dbReference type="SAM" id="Phobius"/>
    </source>
</evidence>
<comment type="caution">
    <text evidence="2">The sequence shown here is derived from an EMBL/GenBank/DDBJ whole genome shotgun (WGS) entry which is preliminary data.</text>
</comment>
<dbReference type="EMBL" id="CAJVPV010003671">
    <property type="protein sequence ID" value="CAG8557230.1"/>
    <property type="molecule type" value="Genomic_DNA"/>
</dbReference>
<dbReference type="AlphaFoldDB" id="A0A9N9B9K4"/>
<organism evidence="2 3">
    <name type="scientific">Acaulospora morrowiae</name>
    <dbReference type="NCBI Taxonomy" id="94023"/>
    <lineage>
        <taxon>Eukaryota</taxon>
        <taxon>Fungi</taxon>
        <taxon>Fungi incertae sedis</taxon>
        <taxon>Mucoromycota</taxon>
        <taxon>Glomeromycotina</taxon>
        <taxon>Glomeromycetes</taxon>
        <taxon>Diversisporales</taxon>
        <taxon>Acaulosporaceae</taxon>
        <taxon>Acaulospora</taxon>
    </lineage>
</organism>
<keyword evidence="1" id="KW-1133">Transmembrane helix</keyword>
<accession>A0A9N9B9K4</accession>
<proteinExistence type="predicted"/>
<sequence>MDTTEQRNQERENISTFVDLFVFTLIPLIIFKGKSHFNQIKFVTELTFYIFGYDSILIINREKSQSIALLIVCVVIPSILHVLYMTFVWIDFSRCKKHYENRKIMHPAIRENGSISVEGMYDTWIMHAQIFGTVLVLMAMLVVPIISGYFMYYHHVFETVDFFVMHTLASSILVVLFLYYLFYHDNISDMMLIYYLVFSLSHLTMLIVSDTLYLKTSIGCLILYAMRGINYNEEFRETLLKSKYETIELSILEWLIVLLLTILMLPFIIILSPIFVIFFCAICNSLTMGAV</sequence>
<gene>
    <name evidence="2" type="ORF">AMORRO_LOCUS5848</name>
</gene>
<evidence type="ECO:0000313" key="2">
    <source>
        <dbReference type="EMBL" id="CAG8557230.1"/>
    </source>
</evidence>
<feature type="transmembrane region" description="Helical" evidence="1">
    <location>
        <begin position="67"/>
        <end position="90"/>
    </location>
</feature>
<dbReference type="OrthoDB" id="10653609at2759"/>
<keyword evidence="1" id="KW-0812">Transmembrane</keyword>
<keyword evidence="3" id="KW-1185">Reference proteome</keyword>
<protein>
    <submittedName>
        <fullName evidence="2">13426_t:CDS:1</fullName>
    </submittedName>
</protein>